<dbReference type="KEGG" id="vg:26586407"/>
<dbReference type="EMBL" id="KR080199">
    <property type="protein sequence ID" value="AKF14618.1"/>
    <property type="molecule type" value="Genomic_DNA"/>
</dbReference>
<gene>
    <name evidence="2" type="primary">49</name>
    <name evidence="2" type="ORF">SEA_BAEE_49</name>
</gene>
<evidence type="ECO:0000313" key="3">
    <source>
        <dbReference type="Proteomes" id="UP000204054"/>
    </source>
</evidence>
<feature type="region of interest" description="Disordered" evidence="1">
    <location>
        <begin position="1"/>
        <end position="53"/>
    </location>
</feature>
<dbReference type="Proteomes" id="UP000204054">
    <property type="component" value="Segment"/>
</dbReference>
<protein>
    <submittedName>
        <fullName evidence="2">Uncharacterized protein</fullName>
    </submittedName>
</protein>
<reference evidence="2 3" key="1">
    <citation type="journal article" date="2015" name="Genome Announc.">
        <title>Genome Sequences of Mycobacteriophages AlanGrant, Baee, Corofin, OrangeOswald, and Vincenzo, New Members of Cluster B.</title>
        <authorList>
            <person name="Pope W.H."/>
            <person name="Carbonara M.E."/>
            <person name="Cioffi H.M."/>
            <person name="Cruz T."/>
            <person name="Dang B.Q."/>
            <person name="Doyle A.N."/>
            <person name="Fan O.H."/>
            <person name="Gallagher M."/>
            <person name="Gentile G.M."/>
            <person name="German B.A."/>
            <person name="Farrell M.E."/>
            <person name="Gerwig M."/>
            <person name="Hunter K.L."/>
            <person name="Lefever V.E."/>
            <person name="Marfisi N.A."/>
            <person name="McDonnell J.E."/>
            <person name="Monga J.K."/>
            <person name="Quiroz K.G."/>
            <person name="Pong A.C."/>
            <person name="Rimple P.A."/>
            <person name="Situ M."/>
            <person name="Sohnen P.C."/>
            <person name="Stockinger A.N."/>
            <person name="Thompson P.K."/>
            <person name="Torchio N.M."/>
            <person name="Toner C.L."/>
            <person name="Ulbrich M.C."/>
            <person name="Vohra N.I."/>
            <person name="Zakir A."/>
            <person name="Adkins N.L."/>
            <person name="Brown B.R."/>
            <person name="Churilla B.M."/>
            <person name="Kramer Z.J."/>
            <person name="Lapin J.S."/>
            <person name="Montgomery M.T."/>
            <person name="Prout A.K."/>
            <person name="Grubb S.R."/>
            <person name="Warner M.H."/>
            <person name="Bowman C.A."/>
            <person name="Russell D.A."/>
            <person name="Hatfull G.F."/>
        </authorList>
    </citation>
    <scope>NUCLEOTIDE SEQUENCE [LARGE SCALE GENOMIC DNA]</scope>
</reference>
<sequence length="200" mass="21377">MAGSPFDKKGGAATTAAPAKKAAPAAKAKADASSLPDAAPMGGDAPIAKKGASPFDTPAAPAGIAGYKPLHFLDQLVLMHTTEHGAMKTAYSSPEKPLQEFVKVDIIPLTLPDEFGFTNKFGEYEACEAFEVGDRIDDLMFFNGPLVREGKRMLDRDISWVLGRIKKGERKANQDAPVILVAATEEDQDIYNEWRAAAQG</sequence>
<feature type="compositionally biased region" description="Basic and acidic residues" evidence="1">
    <location>
        <begin position="1"/>
        <end position="10"/>
    </location>
</feature>
<keyword evidence="3" id="KW-1185">Reference proteome</keyword>
<accession>A0A0F6YQ99</accession>
<name>A0A0F6YQ99_9CAUD</name>
<organism evidence="2 3">
    <name type="scientific">Mycobacterium phage Baee</name>
    <dbReference type="NCBI Taxonomy" id="1647306"/>
    <lineage>
        <taxon>Viruses</taxon>
        <taxon>Duplodnaviria</taxon>
        <taxon>Heunggongvirae</taxon>
        <taxon>Uroviricota</taxon>
        <taxon>Caudoviricetes</taxon>
        <taxon>Bclasvirinae</taxon>
        <taxon>Acadianvirus</taxon>
        <taxon>Acadianvirus baee</taxon>
    </lineage>
</organism>
<dbReference type="RefSeq" id="YP_009193504.1">
    <property type="nucleotide sequence ID" value="NC_028742.1"/>
</dbReference>
<evidence type="ECO:0000313" key="2">
    <source>
        <dbReference type="EMBL" id="AKF14618.1"/>
    </source>
</evidence>
<evidence type="ECO:0000256" key="1">
    <source>
        <dbReference type="SAM" id="MobiDB-lite"/>
    </source>
</evidence>
<feature type="compositionally biased region" description="Low complexity" evidence="1">
    <location>
        <begin position="11"/>
        <end position="40"/>
    </location>
</feature>
<dbReference type="OrthoDB" id="9276at10239"/>
<dbReference type="GeneID" id="26586407"/>
<proteinExistence type="predicted"/>